<keyword evidence="12 20" id="KW-0472">Membrane</keyword>
<keyword evidence="22" id="KW-1185">Reference proteome</keyword>
<evidence type="ECO:0000256" key="10">
    <source>
        <dbReference type="ARBA" id="ARBA00022968"/>
    </source>
</evidence>
<comment type="function">
    <text evidence="17">Mannosyltransferase that operates in the biosynthetic pathway of dolichol-linked oligosaccharides, the glycan precursors employed in protein asparagine (N)-glycosylation. The assembly of dolichol-linked oligosaccharides begins on the cytosolic side of the endoplasmic reticulum membrane and finishes in its lumen. The sequential addition of sugars to dolichol pyrophosphate produces dolichol-linked oligosaccharides containing fourteen sugars, including two GlcNAcs, nine mannoses and three glucoses. Once assembled, the oligosaccharide is transferred from the lipid to nascent proteins by oligosaccharyltransferases. Catalyzes, on the cytoplasmic face of the endoplasmic reticulum, the addition of the first mannose residues to the dolichol-linked oligosaccharide chain, to produce Man1GlcNAc(2)-PP-dolichol core oligosaccharide. Man1GlcNAc(2)-PP-dolichol is a substrate for ALG2, the following enzyme in the biosynthetic pathway.</text>
</comment>
<reference evidence="21" key="1">
    <citation type="submission" date="2022-11" db="UniProtKB">
        <authorList>
            <consortium name="EnsemblMetazoa"/>
        </authorList>
    </citation>
    <scope>IDENTIFICATION</scope>
</reference>
<evidence type="ECO:0000313" key="21">
    <source>
        <dbReference type="EnsemblMetazoa" id="XP_038064537.1"/>
    </source>
</evidence>
<evidence type="ECO:0000256" key="5">
    <source>
        <dbReference type="ARBA" id="ARBA00022553"/>
    </source>
</evidence>
<evidence type="ECO:0000256" key="15">
    <source>
        <dbReference type="ARBA" id="ARBA00033088"/>
    </source>
</evidence>
<dbReference type="CDD" id="cd03816">
    <property type="entry name" value="GT33_ALG1-like"/>
    <property type="match status" value="1"/>
</dbReference>
<dbReference type="SUPFAM" id="SSF53756">
    <property type="entry name" value="UDP-Glycosyltransferase/glycogen phosphorylase"/>
    <property type="match status" value="1"/>
</dbReference>
<evidence type="ECO:0000256" key="9">
    <source>
        <dbReference type="ARBA" id="ARBA00022824"/>
    </source>
</evidence>
<dbReference type="OrthoDB" id="614844at2759"/>
<dbReference type="FunFam" id="3.40.50.2000:FF:000096">
    <property type="entry name" value="ALG1, chitobiosyldiphosphodolichol beta-mannosyltransferase"/>
    <property type="match status" value="1"/>
</dbReference>
<evidence type="ECO:0000256" key="14">
    <source>
        <dbReference type="ARBA" id="ARBA00031566"/>
    </source>
</evidence>
<sequence length="482" mass="54328">MALFSSPNTDLLTQGSLIVFMEVYLYFQGLYSVMAVTICFFLMGLGYRKARCGSRACIIVLGDIGRSPRMQYHALSLAAVNFDVEMVGYGGSKPHEDLLRNDKIKLRLMSDPPNLPSIIPRLLRYVFKVIWQSMQLVWVMLVQLQWPSHVLVQNPPAIPTLAVAWLCSRLYGSKFMIDWHNYGFTILGLTLGKDHMLVRITKWFEGVFAKWGDGHLCVTNAMKDDLTKRFGLKKPITLYDRPPKVFKETPLESQHELFTRLAEDYPVFNSAESISNATAFTERTSSGEIVRNGNRPALIVSSTSWTADEDISILLNALQEFDKAYQDGKNLPHIVCAITGKGQQKQHYQDIIGGMSLKSVKFCTPWLTAEDYPLLLGSSDLGVCLHTSSSGLDLPMKVVDMFGSGLPVCAVNFQCIGELVKHKENGLVFDSAGQLATQLQELLGGFPQDQQCLQNFRKNLQQFQSERWEENWDKTVRPTLYT</sequence>
<keyword evidence="7" id="KW-0808">Transferase</keyword>
<keyword evidence="6" id="KW-0328">Glycosyltransferase</keyword>
<evidence type="ECO:0000256" key="17">
    <source>
        <dbReference type="ARBA" id="ARBA00056362"/>
    </source>
</evidence>
<dbReference type="OMA" id="CKLIIDW"/>
<name>A0A914ALB6_PATMI</name>
<dbReference type="FunFam" id="3.40.50.2000:FF:000109">
    <property type="entry name" value="Chitobiosyldiphosphodolichol beta-mannosyltransferase"/>
    <property type="match status" value="1"/>
</dbReference>
<evidence type="ECO:0000256" key="18">
    <source>
        <dbReference type="ARBA" id="ARBA00061237"/>
    </source>
</evidence>
<organism evidence="21 22">
    <name type="scientific">Patiria miniata</name>
    <name type="common">Bat star</name>
    <name type="synonym">Asterina miniata</name>
    <dbReference type="NCBI Taxonomy" id="46514"/>
    <lineage>
        <taxon>Eukaryota</taxon>
        <taxon>Metazoa</taxon>
        <taxon>Echinodermata</taxon>
        <taxon>Eleutherozoa</taxon>
        <taxon>Asterozoa</taxon>
        <taxon>Asteroidea</taxon>
        <taxon>Valvatacea</taxon>
        <taxon>Valvatida</taxon>
        <taxon>Asterinidae</taxon>
        <taxon>Patiria</taxon>
    </lineage>
</organism>
<keyword evidence="9" id="KW-0256">Endoplasmic reticulum</keyword>
<evidence type="ECO:0000256" key="13">
    <source>
        <dbReference type="ARBA" id="ARBA00031434"/>
    </source>
</evidence>
<evidence type="ECO:0000256" key="1">
    <source>
        <dbReference type="ARBA" id="ARBA00004389"/>
    </source>
</evidence>
<keyword evidence="10" id="KW-0735">Signal-anchor</keyword>
<dbReference type="GO" id="GO:0004578">
    <property type="term" value="F:chitobiosyldiphosphodolichol beta-mannosyltransferase activity"/>
    <property type="evidence" value="ECO:0007669"/>
    <property type="project" value="UniProtKB-EC"/>
</dbReference>
<dbReference type="EnsemblMetazoa" id="XM_038208609.1">
    <property type="protein sequence ID" value="XP_038064537.1"/>
    <property type="gene ID" value="LOC119734954"/>
</dbReference>
<comment type="subcellular location">
    <subcellularLocation>
        <location evidence="1">Endoplasmic reticulum membrane</location>
        <topology evidence="1">Single-pass membrane protein</topology>
    </subcellularLocation>
</comment>
<dbReference type="GO" id="GO:0005789">
    <property type="term" value="C:endoplasmic reticulum membrane"/>
    <property type="evidence" value="ECO:0007669"/>
    <property type="project" value="UniProtKB-SubCell"/>
</dbReference>
<keyword evidence="11 20" id="KW-1133">Transmembrane helix</keyword>
<feature type="transmembrane region" description="Helical" evidence="20">
    <location>
        <begin position="23"/>
        <end position="45"/>
    </location>
</feature>
<evidence type="ECO:0000256" key="11">
    <source>
        <dbReference type="ARBA" id="ARBA00022989"/>
    </source>
</evidence>
<comment type="catalytic activity">
    <reaction evidence="16">
        <text>an N,N'-diacetylchitobiosyl-diphospho-di-trans,poly-cis-dolichol + GDP-alpha-D-mannose = a beta-D-Man-(1-&gt;4)-beta-D-GlcNAc-(1-&gt;4)-alpha-D-GlcNAc-diphospho-di-trans,poly-cis-dolichol + GDP + H(+)</text>
        <dbReference type="Rhea" id="RHEA:13865"/>
        <dbReference type="Rhea" id="RHEA-COMP:19510"/>
        <dbReference type="Rhea" id="RHEA-COMP:19511"/>
        <dbReference type="ChEBI" id="CHEBI:15378"/>
        <dbReference type="ChEBI" id="CHEBI:57269"/>
        <dbReference type="ChEBI" id="CHEBI:57527"/>
        <dbReference type="ChEBI" id="CHEBI:58189"/>
        <dbReference type="ChEBI" id="CHEBI:58472"/>
        <dbReference type="EC" id="2.4.1.142"/>
    </reaction>
    <physiologicalReaction direction="left-to-right" evidence="16">
        <dbReference type="Rhea" id="RHEA:13866"/>
    </physiologicalReaction>
</comment>
<dbReference type="InterPro" id="IPR026051">
    <property type="entry name" value="ALG1-like"/>
</dbReference>
<dbReference type="Pfam" id="PF13692">
    <property type="entry name" value="Glyco_trans_1_4"/>
    <property type="match status" value="1"/>
</dbReference>
<dbReference type="EC" id="2.4.1.142" evidence="3"/>
<keyword evidence="8 20" id="KW-0812">Transmembrane</keyword>
<evidence type="ECO:0000256" key="20">
    <source>
        <dbReference type="SAM" id="Phobius"/>
    </source>
</evidence>
<evidence type="ECO:0000256" key="6">
    <source>
        <dbReference type="ARBA" id="ARBA00022676"/>
    </source>
</evidence>
<evidence type="ECO:0000256" key="19">
    <source>
        <dbReference type="ARBA" id="ARBA00082785"/>
    </source>
</evidence>
<dbReference type="AlphaFoldDB" id="A0A914ALB6"/>
<dbReference type="Gene3D" id="3.40.50.2000">
    <property type="entry name" value="Glycogen Phosphorylase B"/>
    <property type="match status" value="1"/>
</dbReference>
<evidence type="ECO:0000256" key="16">
    <source>
        <dbReference type="ARBA" id="ARBA00045071"/>
    </source>
</evidence>
<comment type="similarity">
    <text evidence="18">Belongs to the glycosyltransferase group 1 family. Glycosyltransferase 33 subfamily.</text>
</comment>
<evidence type="ECO:0000256" key="8">
    <source>
        <dbReference type="ARBA" id="ARBA00022692"/>
    </source>
</evidence>
<dbReference type="PANTHER" id="PTHR13036:SF0">
    <property type="entry name" value="CHITOBIOSYLDIPHOSPHODOLICHOL BETA-MANNOSYLTRANSFERASE"/>
    <property type="match status" value="1"/>
</dbReference>
<dbReference type="PANTHER" id="PTHR13036">
    <property type="entry name" value="BETA1,4 MANNOSYLTRANSFERASE"/>
    <property type="match status" value="1"/>
</dbReference>
<evidence type="ECO:0000256" key="7">
    <source>
        <dbReference type="ARBA" id="ARBA00022679"/>
    </source>
</evidence>
<accession>A0A914ALB6</accession>
<evidence type="ECO:0000313" key="22">
    <source>
        <dbReference type="Proteomes" id="UP000887568"/>
    </source>
</evidence>
<evidence type="ECO:0000256" key="3">
    <source>
        <dbReference type="ARBA" id="ARBA00012611"/>
    </source>
</evidence>
<dbReference type="GeneID" id="119734954"/>
<proteinExistence type="inferred from homology"/>
<keyword evidence="5" id="KW-0597">Phosphoprotein</keyword>
<evidence type="ECO:0000256" key="12">
    <source>
        <dbReference type="ARBA" id="ARBA00023136"/>
    </source>
</evidence>
<evidence type="ECO:0000256" key="2">
    <source>
        <dbReference type="ARBA" id="ARBA00004922"/>
    </source>
</evidence>
<dbReference type="RefSeq" id="XP_038064537.1">
    <property type="nucleotide sequence ID" value="XM_038208609.1"/>
</dbReference>
<protein>
    <recommendedName>
        <fullName evidence="4">Chitobiosyldiphosphodolichol beta-mannosyltransferase</fullName>
        <ecNumber evidence="3">2.4.1.142</ecNumber>
    </recommendedName>
    <alternativeName>
        <fullName evidence="19">Asparagine-linked glycosylation protein 1 homolog</fullName>
    </alternativeName>
    <alternativeName>
        <fullName evidence="14">Beta-1,4-mannosyltransferase</fullName>
    </alternativeName>
    <alternativeName>
        <fullName evidence="15">GDP-Man:GlcNAc2-PP-dolichol mannosyltransferase</fullName>
    </alternativeName>
    <alternativeName>
        <fullName evidence="13">GDP-mannose-dolichol diphosphochitobiose mannosyltransferase</fullName>
    </alternativeName>
</protein>
<dbReference type="Proteomes" id="UP000887568">
    <property type="component" value="Unplaced"/>
</dbReference>
<comment type="pathway">
    <text evidence="2">Protein modification; protein glycosylation.</text>
</comment>
<evidence type="ECO:0000256" key="4">
    <source>
        <dbReference type="ARBA" id="ARBA00015841"/>
    </source>
</evidence>